<sequence length="41" mass="4440">MTDIVAAILAKAAVMALEALLARLFVQLLQLTRYRLVPATA</sequence>
<dbReference type="AlphaFoldDB" id="A0A7W3MZ16"/>
<dbReference type="Proteomes" id="UP000539313">
    <property type="component" value="Unassembled WGS sequence"/>
</dbReference>
<feature type="transmembrane region" description="Helical" evidence="1">
    <location>
        <begin position="6"/>
        <end position="26"/>
    </location>
</feature>
<evidence type="ECO:0000313" key="3">
    <source>
        <dbReference type="Proteomes" id="UP000539313"/>
    </source>
</evidence>
<keyword evidence="1" id="KW-0812">Transmembrane</keyword>
<proteinExistence type="predicted"/>
<evidence type="ECO:0000313" key="2">
    <source>
        <dbReference type="EMBL" id="MBA9004447.1"/>
    </source>
</evidence>
<comment type="caution">
    <text evidence="2">The sequence shown here is derived from an EMBL/GenBank/DDBJ whole genome shotgun (WGS) entry which is preliminary data.</text>
</comment>
<dbReference type="RefSeq" id="WP_267898963.1">
    <property type="nucleotide sequence ID" value="NZ_JACJII010000001.1"/>
</dbReference>
<accession>A0A7W3MZ16</accession>
<gene>
    <name evidence="2" type="ORF">HNR21_003329</name>
</gene>
<organism evidence="2 3">
    <name type="scientific">Thermomonospora cellulosilytica</name>
    <dbReference type="NCBI Taxonomy" id="1411118"/>
    <lineage>
        <taxon>Bacteria</taxon>
        <taxon>Bacillati</taxon>
        <taxon>Actinomycetota</taxon>
        <taxon>Actinomycetes</taxon>
        <taxon>Streptosporangiales</taxon>
        <taxon>Thermomonosporaceae</taxon>
        <taxon>Thermomonospora</taxon>
    </lineage>
</organism>
<dbReference type="EMBL" id="JACJII010000001">
    <property type="protein sequence ID" value="MBA9004447.1"/>
    <property type="molecule type" value="Genomic_DNA"/>
</dbReference>
<keyword evidence="1" id="KW-0472">Membrane</keyword>
<name>A0A7W3MZ16_9ACTN</name>
<evidence type="ECO:0000256" key="1">
    <source>
        <dbReference type="SAM" id="Phobius"/>
    </source>
</evidence>
<reference evidence="2 3" key="1">
    <citation type="submission" date="2020-08" db="EMBL/GenBank/DDBJ databases">
        <title>Sequencing the genomes of 1000 actinobacteria strains.</title>
        <authorList>
            <person name="Klenk H.-P."/>
        </authorList>
    </citation>
    <scope>NUCLEOTIDE SEQUENCE [LARGE SCALE GENOMIC DNA]</scope>
    <source>
        <strain evidence="2 3">DSM 45823</strain>
    </source>
</reference>
<protein>
    <submittedName>
        <fullName evidence="2">Uncharacterized protein</fullName>
    </submittedName>
</protein>
<keyword evidence="3" id="KW-1185">Reference proteome</keyword>
<keyword evidence="1" id="KW-1133">Transmembrane helix</keyword>